<evidence type="ECO:0000256" key="4">
    <source>
        <dbReference type="ARBA" id="ARBA00022475"/>
    </source>
</evidence>
<evidence type="ECO:0000256" key="1">
    <source>
        <dbReference type="ARBA" id="ARBA00004429"/>
    </source>
</evidence>
<dbReference type="AlphaFoldDB" id="G8TU57"/>
<gene>
    <name evidence="11" type="ordered locus">Sulac_2256</name>
</gene>
<evidence type="ECO:0000256" key="6">
    <source>
        <dbReference type="ARBA" id="ARBA00022692"/>
    </source>
</evidence>
<keyword evidence="8 9" id="KW-0472">Membrane</keyword>
<dbReference type="PRINTS" id="PR00164">
    <property type="entry name" value="ABC2TRNSPORT"/>
</dbReference>
<organism evidence="11 12">
    <name type="scientific">Sulfobacillus acidophilus (strain ATCC 700253 / DSM 10332 / NAL)</name>
    <dbReference type="NCBI Taxonomy" id="679936"/>
    <lineage>
        <taxon>Bacteria</taxon>
        <taxon>Bacillati</taxon>
        <taxon>Bacillota</taxon>
        <taxon>Clostridia</taxon>
        <taxon>Eubacteriales</taxon>
        <taxon>Clostridiales Family XVII. Incertae Sedis</taxon>
        <taxon>Sulfobacillus</taxon>
    </lineage>
</organism>
<evidence type="ECO:0000313" key="12">
    <source>
        <dbReference type="Proteomes" id="UP000005439"/>
    </source>
</evidence>
<dbReference type="Pfam" id="PF01061">
    <property type="entry name" value="ABC2_membrane"/>
    <property type="match status" value="1"/>
</dbReference>
<feature type="transmembrane region" description="Helical" evidence="9">
    <location>
        <begin position="191"/>
        <end position="210"/>
    </location>
</feature>
<comment type="similarity">
    <text evidence="2 9">Belongs to the ABC-2 integral membrane protein family.</text>
</comment>
<dbReference type="HOGENOM" id="CLU_060703_1_1_9"/>
<dbReference type="InterPro" id="IPR013525">
    <property type="entry name" value="ABC2_TM"/>
</dbReference>
<sequence length="276" mass="31356">MTRLDNLENARSIPAVMEGLWRRTGIWFELVRNLAVRDVETRYKHSILGIYWAIINPLISSAIYGFVFGLIFHATSKPIPYVVFLLTNLTFWNLFANGIMSATTSVSGNAALLAKIYFPRVVLPTASVAARLIDFLFSLLVLFVFIGIYRVPIHWQVVFLPVILVVQLIFTLGIAYLVAALNVLYRDMGQLIGLILMIWIYLSPVMYQVSKAPEHIRRLLLLNPMGAVIEGERNLLFTGHLLHPHYLDLAAGLAILTWTVGWYVFHRIEPLFAEVM</sequence>
<reference evidence="11 12" key="2">
    <citation type="journal article" date="2012" name="Stand. Genomic Sci.">
        <title>Complete genome sequence of the moderately thermophilic mineral-sulfide-oxidizing firmicute Sulfobacillus acidophilus type strain (NAL(T)).</title>
        <authorList>
            <person name="Anderson I."/>
            <person name="Chertkov O."/>
            <person name="Chen A."/>
            <person name="Saunders E."/>
            <person name="Lapidus A."/>
            <person name="Nolan M."/>
            <person name="Lucas S."/>
            <person name="Hammon N."/>
            <person name="Deshpande S."/>
            <person name="Cheng J.F."/>
            <person name="Han C."/>
            <person name="Tapia R."/>
            <person name="Goodwin L.A."/>
            <person name="Pitluck S."/>
            <person name="Liolios K."/>
            <person name="Pagani I."/>
            <person name="Ivanova N."/>
            <person name="Mikhailova N."/>
            <person name="Pati A."/>
            <person name="Palaniappan K."/>
            <person name="Land M."/>
            <person name="Pan C."/>
            <person name="Rohde M."/>
            <person name="Pukall R."/>
            <person name="Goker M."/>
            <person name="Detter J.C."/>
            <person name="Woyke T."/>
            <person name="Bristow J."/>
            <person name="Eisen J.A."/>
            <person name="Markowitz V."/>
            <person name="Hugenholtz P."/>
            <person name="Kyrpides N.C."/>
            <person name="Klenk H.P."/>
            <person name="Mavromatis K."/>
        </authorList>
    </citation>
    <scope>NUCLEOTIDE SEQUENCE [LARGE SCALE GENOMIC DNA]</scope>
    <source>
        <strain evidence="12">ATCC 700253 / DSM 10332 / NAL</strain>
    </source>
</reference>
<reference evidence="12" key="1">
    <citation type="submission" date="2011-12" db="EMBL/GenBank/DDBJ databases">
        <title>The complete genome of chromosome of Sulfobacillus acidophilus DSM 10332.</title>
        <authorList>
            <person name="Lucas S."/>
            <person name="Han J."/>
            <person name="Lapidus A."/>
            <person name="Bruce D."/>
            <person name="Goodwin L."/>
            <person name="Pitluck S."/>
            <person name="Peters L."/>
            <person name="Kyrpides N."/>
            <person name="Mavromatis K."/>
            <person name="Ivanova N."/>
            <person name="Mikhailova N."/>
            <person name="Chertkov O."/>
            <person name="Saunders E."/>
            <person name="Detter J.C."/>
            <person name="Tapia R."/>
            <person name="Han C."/>
            <person name="Land M."/>
            <person name="Hauser L."/>
            <person name="Markowitz V."/>
            <person name="Cheng J.-F."/>
            <person name="Hugenholtz P."/>
            <person name="Woyke T."/>
            <person name="Wu D."/>
            <person name="Pukall R."/>
            <person name="Gehrich-Schroeter G."/>
            <person name="Schneider S."/>
            <person name="Klenk H.-P."/>
            <person name="Eisen J.A."/>
        </authorList>
    </citation>
    <scope>NUCLEOTIDE SEQUENCE [LARGE SCALE GENOMIC DNA]</scope>
    <source>
        <strain evidence="12">ATCC 700253 / DSM 10332 / NAL</strain>
    </source>
</reference>
<keyword evidence="3 9" id="KW-0813">Transport</keyword>
<dbReference type="PATRIC" id="fig|679936.5.peg.2337"/>
<keyword evidence="5" id="KW-0997">Cell inner membrane</keyword>
<feature type="transmembrane region" description="Helical" evidence="9">
    <location>
        <begin position="157"/>
        <end position="179"/>
    </location>
</feature>
<keyword evidence="12" id="KW-1185">Reference proteome</keyword>
<dbReference type="GO" id="GO:0140359">
    <property type="term" value="F:ABC-type transporter activity"/>
    <property type="evidence" value="ECO:0007669"/>
    <property type="project" value="InterPro"/>
</dbReference>
<feature type="transmembrane region" description="Helical" evidence="9">
    <location>
        <begin position="50"/>
        <end position="74"/>
    </location>
</feature>
<feature type="transmembrane region" description="Helical" evidence="9">
    <location>
        <begin position="94"/>
        <end position="118"/>
    </location>
</feature>
<evidence type="ECO:0000256" key="8">
    <source>
        <dbReference type="ARBA" id="ARBA00023136"/>
    </source>
</evidence>
<dbReference type="KEGG" id="sap:Sulac_2256"/>
<name>G8TU57_SULAD</name>
<evidence type="ECO:0000259" key="10">
    <source>
        <dbReference type="PROSITE" id="PS51012"/>
    </source>
</evidence>
<dbReference type="GO" id="GO:0043190">
    <property type="term" value="C:ATP-binding cassette (ABC) transporter complex"/>
    <property type="evidence" value="ECO:0007669"/>
    <property type="project" value="InterPro"/>
</dbReference>
<dbReference type="PROSITE" id="PS51012">
    <property type="entry name" value="ABC_TM2"/>
    <property type="match status" value="1"/>
</dbReference>
<accession>G8TU57</accession>
<proteinExistence type="inferred from homology"/>
<feature type="transmembrane region" description="Helical" evidence="9">
    <location>
        <begin position="130"/>
        <end position="151"/>
    </location>
</feature>
<dbReference type="PANTHER" id="PTHR30413">
    <property type="entry name" value="INNER MEMBRANE TRANSPORT PERMEASE"/>
    <property type="match status" value="1"/>
</dbReference>
<evidence type="ECO:0000256" key="5">
    <source>
        <dbReference type="ARBA" id="ARBA00022519"/>
    </source>
</evidence>
<evidence type="ECO:0000313" key="11">
    <source>
        <dbReference type="EMBL" id="AEW05729.1"/>
    </source>
</evidence>
<comment type="subcellular location">
    <subcellularLocation>
        <location evidence="1">Cell inner membrane</location>
        <topology evidence="1">Multi-pass membrane protein</topology>
    </subcellularLocation>
    <subcellularLocation>
        <location evidence="9">Cell membrane</location>
        <topology evidence="9">Multi-pass membrane protein</topology>
    </subcellularLocation>
</comment>
<dbReference type="InterPro" id="IPR047817">
    <property type="entry name" value="ABC2_TM_bact-type"/>
</dbReference>
<evidence type="ECO:0000256" key="9">
    <source>
        <dbReference type="RuleBase" id="RU361157"/>
    </source>
</evidence>
<keyword evidence="6 9" id="KW-0812">Transmembrane</keyword>
<evidence type="ECO:0000256" key="2">
    <source>
        <dbReference type="ARBA" id="ARBA00007783"/>
    </source>
</evidence>
<dbReference type="GO" id="GO:0015920">
    <property type="term" value="P:lipopolysaccharide transport"/>
    <property type="evidence" value="ECO:0007669"/>
    <property type="project" value="TreeGrafter"/>
</dbReference>
<feature type="transmembrane region" description="Helical" evidence="9">
    <location>
        <begin position="246"/>
        <end position="265"/>
    </location>
</feature>
<feature type="domain" description="ABC transmembrane type-2" evidence="10">
    <location>
        <begin position="48"/>
        <end position="268"/>
    </location>
</feature>
<keyword evidence="4 9" id="KW-1003">Cell membrane</keyword>
<keyword evidence="7 9" id="KW-1133">Transmembrane helix</keyword>
<protein>
    <recommendedName>
        <fullName evidence="9">Transport permease protein</fullName>
    </recommendedName>
</protein>
<dbReference type="STRING" id="679936.Sulac_2256"/>
<evidence type="ECO:0000256" key="3">
    <source>
        <dbReference type="ARBA" id="ARBA00022448"/>
    </source>
</evidence>
<dbReference type="Proteomes" id="UP000005439">
    <property type="component" value="Chromosome"/>
</dbReference>
<evidence type="ECO:0000256" key="7">
    <source>
        <dbReference type="ARBA" id="ARBA00022989"/>
    </source>
</evidence>
<dbReference type="PANTHER" id="PTHR30413:SF8">
    <property type="entry name" value="TRANSPORT PERMEASE PROTEIN"/>
    <property type="match status" value="1"/>
</dbReference>
<dbReference type="InterPro" id="IPR000412">
    <property type="entry name" value="ABC_2_transport"/>
</dbReference>
<dbReference type="EMBL" id="CP003179">
    <property type="protein sequence ID" value="AEW05729.1"/>
    <property type="molecule type" value="Genomic_DNA"/>
</dbReference>